<evidence type="ECO:0000256" key="9">
    <source>
        <dbReference type="ARBA" id="ARBA00022801"/>
    </source>
</evidence>
<keyword evidence="8 15" id="KW-0732">Signal</keyword>
<comment type="cofactor">
    <cofactor evidence="1">
        <name>Zn(2+)</name>
        <dbReference type="ChEBI" id="CHEBI:29105"/>
    </cofactor>
</comment>
<sequence length="422" mass="46886">MRLLLVLLFAGLALANPVQEYLPSLEGAKVYRATIESEDKLSAIIPYREKQGYEILKYGQVLGDEVHIFVTADNVDAFESFLLENNIRYSVATDNVQRAVDEEAARQRNASAIRSNGRLSFTAYPRYDAVVDFLRQAASDRSDIATLLNLGLSEEGRIIYGLKISSGGTNKPAVLVEGALHSREWITVSSVAYFINEFIENANNTDLFQSIDWYFIPVLNPDGYEYTHTNYRLWRKTRKVNPGSSCRGVDGNRNFGHYWMEIGASQNPCADTYAGPEAFSEVETQVLRDFVLANADTIKLYLSYHSYGNYFLYPWGYTTDLPDNDQELRDLAQAADDAQATVRGTRYIIGSIATALYYAAGGSSDWVKAGGGVELSYTVELQGGGLFGFDIPASEIIPVGQESFLGLRVFGEYIATKYGSTK</sequence>
<feature type="chain" id="PRO_5027001486" evidence="15">
    <location>
        <begin position="16"/>
        <end position="422"/>
    </location>
</feature>
<dbReference type="InParanoid" id="A0A6J0C2P2"/>
<evidence type="ECO:0000256" key="7">
    <source>
        <dbReference type="ARBA" id="ARBA00022723"/>
    </source>
</evidence>
<dbReference type="AlphaFoldDB" id="A0A6J0C2P2"/>
<dbReference type="PROSITE" id="PS00132">
    <property type="entry name" value="CARBOXYPEPT_ZN_1"/>
    <property type="match status" value="1"/>
</dbReference>
<dbReference type="Proteomes" id="UP000829291">
    <property type="component" value="Chromosome 2"/>
</dbReference>
<dbReference type="Gene3D" id="3.30.70.340">
    <property type="entry name" value="Metallocarboxypeptidase-like"/>
    <property type="match status" value="1"/>
</dbReference>
<evidence type="ECO:0000256" key="3">
    <source>
        <dbReference type="ARBA" id="ARBA00005988"/>
    </source>
</evidence>
<evidence type="ECO:0000256" key="8">
    <source>
        <dbReference type="ARBA" id="ARBA00022729"/>
    </source>
</evidence>
<dbReference type="RefSeq" id="XP_015521551.1">
    <property type="nucleotide sequence ID" value="XM_015666065.2"/>
</dbReference>
<evidence type="ECO:0000256" key="15">
    <source>
        <dbReference type="SAM" id="SignalP"/>
    </source>
</evidence>
<keyword evidence="4" id="KW-0964">Secreted</keyword>
<feature type="signal peptide" evidence="15">
    <location>
        <begin position="1"/>
        <end position="15"/>
    </location>
</feature>
<dbReference type="SUPFAM" id="SSF53187">
    <property type="entry name" value="Zn-dependent exopeptidases"/>
    <property type="match status" value="1"/>
</dbReference>
<evidence type="ECO:0000256" key="5">
    <source>
        <dbReference type="ARBA" id="ARBA00022645"/>
    </source>
</evidence>
<keyword evidence="12" id="KW-1015">Disulfide bond</keyword>
<evidence type="ECO:0000313" key="17">
    <source>
        <dbReference type="Proteomes" id="UP000829291"/>
    </source>
</evidence>
<organism evidence="18">
    <name type="scientific">Neodiprion lecontei</name>
    <name type="common">Redheaded pine sawfly</name>
    <dbReference type="NCBI Taxonomy" id="441921"/>
    <lineage>
        <taxon>Eukaryota</taxon>
        <taxon>Metazoa</taxon>
        <taxon>Ecdysozoa</taxon>
        <taxon>Arthropoda</taxon>
        <taxon>Hexapoda</taxon>
        <taxon>Insecta</taxon>
        <taxon>Pterygota</taxon>
        <taxon>Neoptera</taxon>
        <taxon>Endopterygota</taxon>
        <taxon>Hymenoptera</taxon>
        <taxon>Tenthredinoidea</taxon>
        <taxon>Diprionidae</taxon>
        <taxon>Diprioninae</taxon>
        <taxon>Neodiprion</taxon>
    </lineage>
</organism>
<dbReference type="KEGG" id="nlo:107225555"/>
<dbReference type="InterPro" id="IPR057246">
    <property type="entry name" value="CARBOXYPEPT_ZN_1"/>
</dbReference>
<evidence type="ECO:0000256" key="10">
    <source>
        <dbReference type="ARBA" id="ARBA00022833"/>
    </source>
</evidence>
<dbReference type="Gene3D" id="3.40.630.10">
    <property type="entry name" value="Zn peptidases"/>
    <property type="match status" value="1"/>
</dbReference>
<dbReference type="Pfam" id="PF02244">
    <property type="entry name" value="Propep_M14"/>
    <property type="match status" value="1"/>
</dbReference>
<dbReference type="SUPFAM" id="SSF54897">
    <property type="entry name" value="Protease propeptides/inhibitors"/>
    <property type="match status" value="1"/>
</dbReference>
<evidence type="ECO:0000256" key="4">
    <source>
        <dbReference type="ARBA" id="ARBA00022525"/>
    </source>
</evidence>
<dbReference type="Pfam" id="PF00246">
    <property type="entry name" value="Peptidase_M14"/>
    <property type="match status" value="1"/>
</dbReference>
<dbReference type="GO" id="GO:0008270">
    <property type="term" value="F:zinc ion binding"/>
    <property type="evidence" value="ECO:0007669"/>
    <property type="project" value="InterPro"/>
</dbReference>
<name>A0A6J0C2P2_NEOLC</name>
<accession>A0A6J0C2P2</accession>
<evidence type="ECO:0000256" key="13">
    <source>
        <dbReference type="ARBA" id="ARBA00057299"/>
    </source>
</evidence>
<dbReference type="PANTHER" id="PTHR11705">
    <property type="entry name" value="PROTEASE FAMILY M14 CARBOXYPEPTIDASE A,B"/>
    <property type="match status" value="1"/>
</dbReference>
<keyword evidence="17" id="KW-1185">Reference proteome</keyword>
<keyword evidence="11" id="KW-0482">Metalloprotease</keyword>
<comment type="similarity">
    <text evidence="3 14">Belongs to the peptidase M14 family.</text>
</comment>
<dbReference type="GO" id="GO:0004181">
    <property type="term" value="F:metallocarboxypeptidase activity"/>
    <property type="evidence" value="ECO:0007669"/>
    <property type="project" value="InterPro"/>
</dbReference>
<comment type="function">
    <text evidence="13">Involved in the digestion of the blood meal.</text>
</comment>
<keyword evidence="7" id="KW-0479">Metal-binding</keyword>
<comment type="subcellular location">
    <subcellularLocation>
        <location evidence="2">Secreted</location>
    </subcellularLocation>
</comment>
<dbReference type="SMART" id="SM00631">
    <property type="entry name" value="Zn_pept"/>
    <property type="match status" value="1"/>
</dbReference>
<keyword evidence="5 18" id="KW-0121">Carboxypeptidase</keyword>
<dbReference type="PRINTS" id="PR00765">
    <property type="entry name" value="CRBOXYPTASEA"/>
</dbReference>
<evidence type="ECO:0000256" key="2">
    <source>
        <dbReference type="ARBA" id="ARBA00004613"/>
    </source>
</evidence>
<dbReference type="InterPro" id="IPR036990">
    <property type="entry name" value="M14A-like_propep"/>
</dbReference>
<evidence type="ECO:0000256" key="14">
    <source>
        <dbReference type="PROSITE-ProRule" id="PRU01379"/>
    </source>
</evidence>
<protein>
    <submittedName>
        <fullName evidence="18">Carboxypeptidase B</fullName>
    </submittedName>
</protein>
<keyword evidence="9" id="KW-0378">Hydrolase</keyword>
<dbReference type="CDD" id="cd03860">
    <property type="entry name" value="M14_CP_A-B_like"/>
    <property type="match status" value="1"/>
</dbReference>
<dbReference type="GO" id="GO:0006508">
    <property type="term" value="P:proteolysis"/>
    <property type="evidence" value="ECO:0007669"/>
    <property type="project" value="UniProtKB-KW"/>
</dbReference>
<evidence type="ECO:0000256" key="11">
    <source>
        <dbReference type="ARBA" id="ARBA00023049"/>
    </source>
</evidence>
<dbReference type="InterPro" id="IPR000834">
    <property type="entry name" value="Peptidase_M14"/>
</dbReference>
<evidence type="ECO:0000259" key="16">
    <source>
        <dbReference type="PROSITE" id="PS52035"/>
    </source>
</evidence>
<keyword evidence="6" id="KW-0645">Protease</keyword>
<evidence type="ECO:0000256" key="1">
    <source>
        <dbReference type="ARBA" id="ARBA00001947"/>
    </source>
</evidence>
<proteinExistence type="inferred from homology"/>
<dbReference type="FunCoup" id="A0A6J0C2P2">
    <property type="interactions" value="29"/>
</dbReference>
<evidence type="ECO:0000313" key="18">
    <source>
        <dbReference type="RefSeq" id="XP_015521551.1"/>
    </source>
</evidence>
<dbReference type="GO" id="GO:0005615">
    <property type="term" value="C:extracellular space"/>
    <property type="evidence" value="ECO:0007669"/>
    <property type="project" value="TreeGrafter"/>
</dbReference>
<feature type="domain" description="Peptidase M14" evidence="16">
    <location>
        <begin position="123"/>
        <end position="414"/>
    </location>
</feature>
<reference evidence="18" key="1">
    <citation type="submission" date="2025-08" db="UniProtKB">
        <authorList>
            <consortium name="RefSeq"/>
        </authorList>
    </citation>
    <scope>IDENTIFICATION</scope>
    <source>
        <tissue evidence="18">Thorax and Abdomen</tissue>
    </source>
</reference>
<feature type="active site" description="Proton donor/acceptor" evidence="14">
    <location>
        <position position="380"/>
    </location>
</feature>
<dbReference type="GeneID" id="107225555"/>
<dbReference type="FunFam" id="3.40.630.10:FF:000040">
    <property type="entry name" value="zinc carboxypeptidase"/>
    <property type="match status" value="1"/>
</dbReference>
<dbReference type="OrthoDB" id="3626597at2759"/>
<evidence type="ECO:0000256" key="6">
    <source>
        <dbReference type="ARBA" id="ARBA00022670"/>
    </source>
</evidence>
<keyword evidence="10" id="KW-0862">Zinc</keyword>
<dbReference type="PROSITE" id="PS52035">
    <property type="entry name" value="PEPTIDASE_M14"/>
    <property type="match status" value="1"/>
</dbReference>
<dbReference type="PANTHER" id="PTHR11705:SF91">
    <property type="entry name" value="FI01817P-RELATED"/>
    <property type="match status" value="1"/>
</dbReference>
<dbReference type="InterPro" id="IPR003146">
    <property type="entry name" value="M14A_act_pep"/>
</dbReference>
<gene>
    <name evidence="18" type="primary">LOC107225555</name>
</gene>
<evidence type="ECO:0000256" key="12">
    <source>
        <dbReference type="ARBA" id="ARBA00023157"/>
    </source>
</evidence>